<organism evidence="8 9">
    <name type="scientific">Haliangium ochraceum (strain DSM 14365 / JCM 11303 / SMP-2)</name>
    <dbReference type="NCBI Taxonomy" id="502025"/>
    <lineage>
        <taxon>Bacteria</taxon>
        <taxon>Pseudomonadati</taxon>
        <taxon>Myxococcota</taxon>
        <taxon>Polyangia</taxon>
        <taxon>Haliangiales</taxon>
        <taxon>Kofleriaceae</taxon>
        <taxon>Haliangium</taxon>
    </lineage>
</organism>
<keyword evidence="3 4" id="KW-0597">Phosphoprotein</keyword>
<feature type="modified residue" description="4-aspartylphosphate" evidence="4">
    <location>
        <position position="60"/>
    </location>
</feature>
<dbReference type="InterPro" id="IPR004358">
    <property type="entry name" value="Sig_transdc_His_kin-like_C"/>
</dbReference>
<evidence type="ECO:0000313" key="8">
    <source>
        <dbReference type="EMBL" id="ACY14620.1"/>
    </source>
</evidence>
<dbReference type="Pfam" id="PF02518">
    <property type="entry name" value="HATPase_c"/>
    <property type="match status" value="1"/>
</dbReference>
<feature type="region of interest" description="Disordered" evidence="5">
    <location>
        <begin position="422"/>
        <end position="449"/>
    </location>
</feature>
<dbReference type="InterPro" id="IPR011006">
    <property type="entry name" value="CheY-like_superfamily"/>
</dbReference>
<dbReference type="SUPFAM" id="SSF52172">
    <property type="entry name" value="CheY-like"/>
    <property type="match status" value="2"/>
</dbReference>
<dbReference type="CDD" id="cd00075">
    <property type="entry name" value="HATPase"/>
    <property type="match status" value="1"/>
</dbReference>
<proteinExistence type="predicted"/>
<dbReference type="eggNOG" id="COG2205">
    <property type="taxonomic scope" value="Bacteria"/>
</dbReference>
<feature type="domain" description="Histidine kinase" evidence="6">
    <location>
        <begin position="202"/>
        <end position="417"/>
    </location>
</feature>
<dbReference type="Pfam" id="PF00072">
    <property type="entry name" value="Response_reg"/>
    <property type="match status" value="2"/>
</dbReference>
<dbReference type="Pfam" id="PF00512">
    <property type="entry name" value="HisKA"/>
    <property type="match status" value="1"/>
</dbReference>
<dbReference type="PROSITE" id="PS50110">
    <property type="entry name" value="RESPONSE_REGULATORY"/>
    <property type="match status" value="2"/>
</dbReference>
<evidence type="ECO:0000256" key="1">
    <source>
        <dbReference type="ARBA" id="ARBA00000085"/>
    </source>
</evidence>
<dbReference type="CDD" id="cd17580">
    <property type="entry name" value="REC_2_DhkD-like"/>
    <property type="match status" value="1"/>
</dbReference>
<evidence type="ECO:0000256" key="3">
    <source>
        <dbReference type="ARBA" id="ARBA00022553"/>
    </source>
</evidence>
<dbReference type="GO" id="GO:0000155">
    <property type="term" value="F:phosphorelay sensor kinase activity"/>
    <property type="evidence" value="ECO:0007669"/>
    <property type="project" value="InterPro"/>
</dbReference>
<dbReference type="PROSITE" id="PS50109">
    <property type="entry name" value="HIS_KIN"/>
    <property type="match status" value="1"/>
</dbReference>
<dbReference type="SMART" id="SM00387">
    <property type="entry name" value="HATPase_c"/>
    <property type="match status" value="1"/>
</dbReference>
<dbReference type="InterPro" id="IPR001789">
    <property type="entry name" value="Sig_transdc_resp-reg_receiver"/>
</dbReference>
<evidence type="ECO:0000256" key="5">
    <source>
        <dbReference type="SAM" id="MobiDB-lite"/>
    </source>
</evidence>
<dbReference type="HOGENOM" id="CLU_000445_114_15_7"/>
<evidence type="ECO:0000259" key="6">
    <source>
        <dbReference type="PROSITE" id="PS50109"/>
    </source>
</evidence>
<dbReference type="Gene3D" id="3.30.565.10">
    <property type="entry name" value="Histidine kinase-like ATPase, C-terminal domain"/>
    <property type="match status" value="1"/>
</dbReference>
<dbReference type="InterPro" id="IPR003594">
    <property type="entry name" value="HATPase_dom"/>
</dbReference>
<sequence length="572" mass="62959">MASDVDSPVGDILVVDDNQSNIAAVEVALEDLATRLVKACSGEEALRHLLHEDFAVILLDVQMPSMDGFETARLIRARKRTKHVPIIFVTAFDQQDEDVLEGYSLGAVDFLFKPIVPEVLRAKVAVFVELKRRRDEIARQAELLREHERLEHQRSLEEVRQRWEADMLRRQMEQQKRAATQIAAVNEQLKIAGKRKDEFIAMLAHELRNPLAPIVIGIELMESQNLTDPLLVRIQETMKRQVEHLTRLVDDLLDVSRITSGKIELRREMTPLAPIVEQATDAARPALEAQAHRLFVEMPSEPIELYVDAARIIQVVANLLNNAVRYTEPGGEIRLRCAREDDDVVSISVIDNGQGIEPEFIERIFDMFVQKRQGGPGLGLGLTLVRRLIEMHGGTVAVRSEGAGTGSTFEVRLPIGAEEAARAAEAEAGANAGEPERAGGADGANGADTAEAPPALRIVVIDDSEDIRDMASAILAYQGHEVRSAGSGSEGLELVLGDPPDVVFIDIGMPGMDGYEVARQVRARAPGGGPRLVAMTGFGQAQDRKRAFEAGFNAHLVKPTTQERLLRVLTEE</sequence>
<dbReference type="InterPro" id="IPR036890">
    <property type="entry name" value="HATPase_C_sf"/>
</dbReference>
<keyword evidence="8" id="KW-0808">Transferase</keyword>
<keyword evidence="9" id="KW-1185">Reference proteome</keyword>
<dbReference type="Gene3D" id="3.40.50.2300">
    <property type="match status" value="2"/>
</dbReference>
<name>D0LG18_HALO1</name>
<dbReference type="eggNOG" id="COG0784">
    <property type="taxonomic scope" value="Bacteria"/>
</dbReference>
<dbReference type="InterPro" id="IPR036097">
    <property type="entry name" value="HisK_dim/P_sf"/>
</dbReference>
<protein>
    <recommendedName>
        <fullName evidence="2">histidine kinase</fullName>
        <ecNumber evidence="2">2.7.13.3</ecNumber>
    </recommendedName>
</protein>
<dbReference type="InterPro" id="IPR005467">
    <property type="entry name" value="His_kinase_dom"/>
</dbReference>
<dbReference type="AlphaFoldDB" id="D0LG18"/>
<dbReference type="eggNOG" id="COG3437">
    <property type="taxonomic scope" value="Bacteria"/>
</dbReference>
<feature type="domain" description="Response regulatory" evidence="7">
    <location>
        <begin position="11"/>
        <end position="128"/>
    </location>
</feature>
<gene>
    <name evidence="8" type="ordered locus">Hoch_2075</name>
</gene>
<dbReference type="STRING" id="502025.Hoch_2075"/>
<dbReference type="Gene3D" id="1.10.287.130">
    <property type="match status" value="1"/>
</dbReference>
<dbReference type="PANTHER" id="PTHR43547">
    <property type="entry name" value="TWO-COMPONENT HISTIDINE KINASE"/>
    <property type="match status" value="1"/>
</dbReference>
<dbReference type="PRINTS" id="PR00344">
    <property type="entry name" value="BCTRLSENSOR"/>
</dbReference>
<dbReference type="CDD" id="cd00082">
    <property type="entry name" value="HisKA"/>
    <property type="match status" value="1"/>
</dbReference>
<keyword evidence="8" id="KW-0418">Kinase</keyword>
<evidence type="ECO:0000313" key="9">
    <source>
        <dbReference type="Proteomes" id="UP000001880"/>
    </source>
</evidence>
<evidence type="ECO:0000256" key="2">
    <source>
        <dbReference type="ARBA" id="ARBA00012438"/>
    </source>
</evidence>
<dbReference type="SMART" id="SM00448">
    <property type="entry name" value="REC"/>
    <property type="match status" value="2"/>
</dbReference>
<evidence type="ECO:0000256" key="4">
    <source>
        <dbReference type="PROSITE-ProRule" id="PRU00169"/>
    </source>
</evidence>
<dbReference type="SUPFAM" id="SSF47384">
    <property type="entry name" value="Homodimeric domain of signal transducing histidine kinase"/>
    <property type="match status" value="1"/>
</dbReference>
<dbReference type="SMART" id="SM00388">
    <property type="entry name" value="HisKA"/>
    <property type="match status" value="1"/>
</dbReference>
<feature type="domain" description="Response regulatory" evidence="7">
    <location>
        <begin position="457"/>
        <end position="572"/>
    </location>
</feature>
<dbReference type="PANTHER" id="PTHR43547:SF2">
    <property type="entry name" value="HYBRID SIGNAL TRANSDUCTION HISTIDINE KINASE C"/>
    <property type="match status" value="1"/>
</dbReference>
<dbReference type="InterPro" id="IPR003661">
    <property type="entry name" value="HisK_dim/P_dom"/>
</dbReference>
<feature type="modified residue" description="4-aspartylphosphate" evidence="4">
    <location>
        <position position="506"/>
    </location>
</feature>
<dbReference type="KEGG" id="hoh:Hoch_2075"/>
<dbReference type="Proteomes" id="UP000001880">
    <property type="component" value="Chromosome"/>
</dbReference>
<reference evidence="8 9" key="1">
    <citation type="journal article" date="2010" name="Stand. Genomic Sci.">
        <title>Complete genome sequence of Haliangium ochraceum type strain (SMP-2).</title>
        <authorList>
            <consortium name="US DOE Joint Genome Institute (JGI-PGF)"/>
            <person name="Ivanova N."/>
            <person name="Daum C."/>
            <person name="Lang E."/>
            <person name="Abt B."/>
            <person name="Kopitz M."/>
            <person name="Saunders E."/>
            <person name="Lapidus A."/>
            <person name="Lucas S."/>
            <person name="Glavina Del Rio T."/>
            <person name="Nolan M."/>
            <person name="Tice H."/>
            <person name="Copeland A."/>
            <person name="Cheng J.F."/>
            <person name="Chen F."/>
            <person name="Bruce D."/>
            <person name="Goodwin L."/>
            <person name="Pitluck S."/>
            <person name="Mavromatis K."/>
            <person name="Pati A."/>
            <person name="Mikhailova N."/>
            <person name="Chen A."/>
            <person name="Palaniappan K."/>
            <person name="Land M."/>
            <person name="Hauser L."/>
            <person name="Chang Y.J."/>
            <person name="Jeffries C.D."/>
            <person name="Detter J.C."/>
            <person name="Brettin T."/>
            <person name="Rohde M."/>
            <person name="Goker M."/>
            <person name="Bristow J."/>
            <person name="Markowitz V."/>
            <person name="Eisen J.A."/>
            <person name="Hugenholtz P."/>
            <person name="Kyrpides N.C."/>
            <person name="Klenk H.P."/>
        </authorList>
    </citation>
    <scope>NUCLEOTIDE SEQUENCE [LARGE SCALE GENOMIC DNA]</scope>
    <source>
        <strain evidence="9">DSM 14365 / CIP 107738 / JCM 11303 / AJ 13395 / SMP-2</strain>
    </source>
</reference>
<dbReference type="SUPFAM" id="SSF55874">
    <property type="entry name" value="ATPase domain of HSP90 chaperone/DNA topoisomerase II/histidine kinase"/>
    <property type="match status" value="1"/>
</dbReference>
<accession>D0LG18</accession>
<dbReference type="EC" id="2.7.13.3" evidence="2"/>
<evidence type="ECO:0000259" key="7">
    <source>
        <dbReference type="PROSITE" id="PS50110"/>
    </source>
</evidence>
<comment type="catalytic activity">
    <reaction evidence="1">
        <text>ATP + protein L-histidine = ADP + protein N-phospho-L-histidine.</text>
        <dbReference type="EC" id="2.7.13.3"/>
    </reaction>
</comment>
<dbReference type="EMBL" id="CP001804">
    <property type="protein sequence ID" value="ACY14620.1"/>
    <property type="molecule type" value="Genomic_DNA"/>
</dbReference>